<organism evidence="2">
    <name type="scientific">hydrothermal vent metagenome</name>
    <dbReference type="NCBI Taxonomy" id="652676"/>
    <lineage>
        <taxon>unclassified sequences</taxon>
        <taxon>metagenomes</taxon>
        <taxon>ecological metagenomes</taxon>
    </lineage>
</organism>
<dbReference type="Pfam" id="PF18029">
    <property type="entry name" value="Glyoxalase_6"/>
    <property type="match status" value="1"/>
</dbReference>
<dbReference type="PANTHER" id="PTHR35908:SF1">
    <property type="entry name" value="CONSERVED PROTEIN"/>
    <property type="match status" value="1"/>
</dbReference>
<sequence>METTPSPLVTAVMIDCADATVMARFWGELLQLEDLGTRANYTWLGPINRDGVISLGFQQVDEPKTTKNRIHLDMRSRDVKATVARVVSLGGSHMADHQLDDIAWAVVTDPEGNEFCVLPFRV</sequence>
<name>A0A3B0SJW9_9ZZZZ</name>
<dbReference type="InterPro" id="IPR041581">
    <property type="entry name" value="Glyoxalase_6"/>
</dbReference>
<dbReference type="PANTHER" id="PTHR35908">
    <property type="entry name" value="HYPOTHETICAL FUSION PROTEIN"/>
    <property type="match status" value="1"/>
</dbReference>
<dbReference type="CDD" id="cd06587">
    <property type="entry name" value="VOC"/>
    <property type="match status" value="1"/>
</dbReference>
<dbReference type="Gene3D" id="3.10.180.10">
    <property type="entry name" value="2,3-Dihydroxybiphenyl 1,2-Dioxygenase, domain 1"/>
    <property type="match status" value="1"/>
</dbReference>
<evidence type="ECO:0000259" key="1">
    <source>
        <dbReference type="Pfam" id="PF18029"/>
    </source>
</evidence>
<dbReference type="EMBL" id="UOEK01000337">
    <property type="protein sequence ID" value="VAW06105.1"/>
    <property type="molecule type" value="Genomic_DNA"/>
</dbReference>
<dbReference type="AlphaFoldDB" id="A0A3B0SJW9"/>
<protein>
    <recommendedName>
        <fullName evidence="1">Glyoxalase-like domain-containing protein</fullName>
    </recommendedName>
</protein>
<gene>
    <name evidence="2" type="ORF">MNBD_ACTINO02-218</name>
</gene>
<feature type="domain" description="Glyoxalase-like" evidence="1">
    <location>
        <begin position="12"/>
        <end position="118"/>
    </location>
</feature>
<proteinExistence type="predicted"/>
<dbReference type="SUPFAM" id="SSF54593">
    <property type="entry name" value="Glyoxalase/Bleomycin resistance protein/Dihydroxybiphenyl dioxygenase"/>
    <property type="match status" value="1"/>
</dbReference>
<dbReference type="InterPro" id="IPR029068">
    <property type="entry name" value="Glyas_Bleomycin-R_OHBP_Dase"/>
</dbReference>
<evidence type="ECO:0000313" key="2">
    <source>
        <dbReference type="EMBL" id="VAW06105.1"/>
    </source>
</evidence>
<reference evidence="2" key="1">
    <citation type="submission" date="2018-06" db="EMBL/GenBank/DDBJ databases">
        <authorList>
            <person name="Zhirakovskaya E."/>
        </authorList>
    </citation>
    <scope>NUCLEOTIDE SEQUENCE</scope>
</reference>
<accession>A0A3B0SJW9</accession>